<dbReference type="EMBL" id="JARJJS010000001">
    <property type="protein sequence ID" value="MDF4024057.1"/>
    <property type="molecule type" value="Genomic_DNA"/>
</dbReference>
<dbReference type="InterPro" id="IPR053926">
    <property type="entry name" value="RecX_HTH_1st"/>
</dbReference>
<evidence type="ECO:0000256" key="4">
    <source>
        <dbReference type="ARBA" id="ARBA00022490"/>
    </source>
</evidence>
<evidence type="ECO:0000313" key="11">
    <source>
        <dbReference type="Proteomes" id="UP001528850"/>
    </source>
</evidence>
<evidence type="ECO:0000256" key="5">
    <source>
        <dbReference type="HAMAP-Rule" id="MF_01114"/>
    </source>
</evidence>
<dbReference type="HAMAP" id="MF_01114">
    <property type="entry name" value="RecX"/>
    <property type="match status" value="1"/>
</dbReference>
<dbReference type="InterPro" id="IPR053924">
    <property type="entry name" value="RecX_HTH_2nd"/>
</dbReference>
<dbReference type="PANTHER" id="PTHR33602:SF1">
    <property type="entry name" value="REGULATORY PROTEIN RECX FAMILY PROTEIN"/>
    <property type="match status" value="1"/>
</dbReference>
<dbReference type="Pfam" id="PF02631">
    <property type="entry name" value="RecX_HTH2"/>
    <property type="match status" value="1"/>
</dbReference>
<sequence length="170" mass="18955">MRSKRPESGSGRGDGKADRPARTAYDKALGLLARREHSRRQLRQKLERGGFARDESAEALERLGDQGYQDDDRFAGSLVRSRVGQGYGPARIRAELRSQGIADEVIRRLLEAADVDWHQLAADQLRRRYGGATADPAERARRAQFLLRRGFAAATVRVLTHADAEDADDD</sequence>
<dbReference type="Proteomes" id="UP001528850">
    <property type="component" value="Unassembled WGS sequence"/>
</dbReference>
<evidence type="ECO:0000259" key="9">
    <source>
        <dbReference type="Pfam" id="PF21982"/>
    </source>
</evidence>
<dbReference type="Pfam" id="PF21981">
    <property type="entry name" value="RecX_HTH3"/>
    <property type="match status" value="1"/>
</dbReference>
<feature type="domain" description="RecX third three-helical" evidence="8">
    <location>
        <begin position="119"/>
        <end position="157"/>
    </location>
</feature>
<comment type="function">
    <text evidence="5">Modulates RecA activity.</text>
</comment>
<organism evidence="10 11">
    <name type="scientific">Luteibacter sahnii</name>
    <dbReference type="NCBI Taxonomy" id="3021977"/>
    <lineage>
        <taxon>Bacteria</taxon>
        <taxon>Pseudomonadati</taxon>
        <taxon>Pseudomonadota</taxon>
        <taxon>Gammaproteobacteria</taxon>
        <taxon>Lysobacterales</taxon>
        <taxon>Rhodanobacteraceae</taxon>
        <taxon>Luteibacter</taxon>
    </lineage>
</organism>
<keyword evidence="4 5" id="KW-0963">Cytoplasm</keyword>
<proteinExistence type="inferred from homology"/>
<evidence type="ECO:0000259" key="8">
    <source>
        <dbReference type="Pfam" id="PF21981"/>
    </source>
</evidence>
<dbReference type="Gene3D" id="1.10.10.10">
    <property type="entry name" value="Winged helix-like DNA-binding domain superfamily/Winged helix DNA-binding domain"/>
    <property type="match status" value="3"/>
</dbReference>
<dbReference type="PANTHER" id="PTHR33602">
    <property type="entry name" value="REGULATORY PROTEIN RECX FAMILY PROTEIN"/>
    <property type="match status" value="1"/>
</dbReference>
<keyword evidence="11" id="KW-1185">Reference proteome</keyword>
<protein>
    <recommendedName>
        <fullName evidence="3 5">Regulatory protein RecX</fullName>
    </recommendedName>
</protein>
<comment type="similarity">
    <text evidence="2 5">Belongs to the RecX family.</text>
</comment>
<evidence type="ECO:0000259" key="7">
    <source>
        <dbReference type="Pfam" id="PF02631"/>
    </source>
</evidence>
<name>A0ABT6B9T7_9GAMM</name>
<feature type="domain" description="RecX second three-helical" evidence="7">
    <location>
        <begin position="70"/>
        <end position="108"/>
    </location>
</feature>
<feature type="region of interest" description="Disordered" evidence="6">
    <location>
        <begin position="1"/>
        <end position="23"/>
    </location>
</feature>
<evidence type="ECO:0000256" key="2">
    <source>
        <dbReference type="ARBA" id="ARBA00009695"/>
    </source>
</evidence>
<dbReference type="Pfam" id="PF21982">
    <property type="entry name" value="RecX_HTH1"/>
    <property type="match status" value="1"/>
</dbReference>
<evidence type="ECO:0000256" key="1">
    <source>
        <dbReference type="ARBA" id="ARBA00004496"/>
    </source>
</evidence>
<accession>A0ABT6B9T7</accession>
<dbReference type="RefSeq" id="WP_320550529.1">
    <property type="nucleotide sequence ID" value="NZ_JAQLOK010000002.1"/>
</dbReference>
<feature type="domain" description="RecX first three-helical" evidence="9">
    <location>
        <begin position="24"/>
        <end position="63"/>
    </location>
</feature>
<comment type="caution">
    <text evidence="10">The sequence shown here is derived from an EMBL/GenBank/DDBJ whole genome shotgun (WGS) entry which is preliminary data.</text>
</comment>
<gene>
    <name evidence="5" type="primary">recX</name>
    <name evidence="10" type="ORF">P3W24_03590</name>
</gene>
<dbReference type="InterPro" id="IPR053925">
    <property type="entry name" value="RecX_HTH_3rd"/>
</dbReference>
<comment type="subcellular location">
    <subcellularLocation>
        <location evidence="1 5">Cytoplasm</location>
    </subcellularLocation>
</comment>
<dbReference type="InterPro" id="IPR003783">
    <property type="entry name" value="Regulatory_RecX"/>
</dbReference>
<dbReference type="InterPro" id="IPR036388">
    <property type="entry name" value="WH-like_DNA-bd_sf"/>
</dbReference>
<reference evidence="10 11" key="1">
    <citation type="journal article" date="2024" name="Curr. Microbiol.">
        <title>Luteibacter sahnii sp. nov., A Novel Yellow-Colored Xanthomonadin Pigment Producing Probiotic Bacterium from Healthy Rice Seed Microbiome.</title>
        <authorList>
            <person name="Jaiswal G."/>
            <person name="Rana R."/>
            <person name="Nayak P.K."/>
            <person name="Chouhan R."/>
            <person name="Gandhi S.G."/>
            <person name="Patel H.K."/>
            <person name="Patil P.B."/>
        </authorList>
    </citation>
    <scope>NUCLEOTIDE SEQUENCE [LARGE SCALE GENOMIC DNA]</scope>
    <source>
        <strain evidence="10 11">PPL201</strain>
    </source>
</reference>
<evidence type="ECO:0000256" key="6">
    <source>
        <dbReference type="SAM" id="MobiDB-lite"/>
    </source>
</evidence>
<evidence type="ECO:0000313" key="10">
    <source>
        <dbReference type="EMBL" id="MDF4024057.1"/>
    </source>
</evidence>
<evidence type="ECO:0000256" key="3">
    <source>
        <dbReference type="ARBA" id="ARBA00018111"/>
    </source>
</evidence>